<evidence type="ECO:0000256" key="1">
    <source>
        <dbReference type="SAM" id="MobiDB-lite"/>
    </source>
</evidence>
<dbReference type="RefSeq" id="WP_369239458.1">
    <property type="nucleotide sequence ID" value="NZ_CP163435.1"/>
</dbReference>
<feature type="transmembrane region" description="Helical" evidence="2">
    <location>
        <begin position="25"/>
        <end position="44"/>
    </location>
</feature>
<reference evidence="3" key="1">
    <citation type="submission" date="2024-07" db="EMBL/GenBank/DDBJ databases">
        <authorList>
            <person name="Yu S.T."/>
        </authorList>
    </citation>
    <scope>NUCLEOTIDE SEQUENCE</scope>
    <source>
        <strain evidence="3">R21</strain>
    </source>
</reference>
<gene>
    <name evidence="3" type="ORF">AB5J56_36985</name>
</gene>
<organism evidence="3">
    <name type="scientific">Streptomyces sp. R21</name>
    <dbReference type="NCBI Taxonomy" id="3238627"/>
    <lineage>
        <taxon>Bacteria</taxon>
        <taxon>Bacillati</taxon>
        <taxon>Actinomycetota</taxon>
        <taxon>Actinomycetes</taxon>
        <taxon>Kitasatosporales</taxon>
        <taxon>Streptomycetaceae</taxon>
        <taxon>Streptomyces</taxon>
    </lineage>
</organism>
<feature type="region of interest" description="Disordered" evidence="1">
    <location>
        <begin position="55"/>
        <end position="100"/>
    </location>
</feature>
<keyword evidence="2" id="KW-1133">Transmembrane helix</keyword>
<sequence length="100" mass="10739">MSAGVSMASGKGEIVQLVLPFLPDWMQHVVLVLLILAVLATWGFKIRRKLDHRRALREGRPLRGQGRGADYLGAYAPEPGAVPPPSRASPMRPDGGPTAS</sequence>
<proteinExistence type="predicted"/>
<dbReference type="EMBL" id="CP163435">
    <property type="protein sequence ID" value="XDQ29961.1"/>
    <property type="molecule type" value="Genomic_DNA"/>
</dbReference>
<evidence type="ECO:0000313" key="3">
    <source>
        <dbReference type="EMBL" id="XDQ29961.1"/>
    </source>
</evidence>
<keyword evidence="2" id="KW-0472">Membrane</keyword>
<name>A0AB39PJB9_9ACTN</name>
<protein>
    <submittedName>
        <fullName evidence="3">Uncharacterized protein</fullName>
    </submittedName>
</protein>
<evidence type="ECO:0000256" key="2">
    <source>
        <dbReference type="SAM" id="Phobius"/>
    </source>
</evidence>
<dbReference type="AlphaFoldDB" id="A0AB39PJB9"/>
<keyword evidence="2" id="KW-0812">Transmembrane</keyword>
<accession>A0AB39PJB9</accession>